<dbReference type="GO" id="GO:0006357">
    <property type="term" value="P:regulation of transcription by RNA polymerase II"/>
    <property type="evidence" value="ECO:0007669"/>
    <property type="project" value="TreeGrafter"/>
</dbReference>
<comment type="caution">
    <text evidence="3">The sequence shown here is derived from an EMBL/GenBank/DDBJ whole genome shotgun (WGS) entry which is preliminary data.</text>
</comment>
<dbReference type="GO" id="GO:0034605">
    <property type="term" value="P:cellular response to heat"/>
    <property type="evidence" value="ECO:0007669"/>
    <property type="project" value="TreeGrafter"/>
</dbReference>
<keyword evidence="4" id="KW-1185">Reference proteome</keyword>
<accession>A0AA88UTS2</accession>
<feature type="region of interest" description="Disordered" evidence="2">
    <location>
        <begin position="187"/>
        <end position="244"/>
    </location>
</feature>
<protein>
    <submittedName>
        <fullName evidence="3">Uncharacterized protein</fullName>
    </submittedName>
</protein>
<gene>
    <name evidence="3" type="ORF">RJ640_013119</name>
</gene>
<evidence type="ECO:0000256" key="2">
    <source>
        <dbReference type="SAM" id="MobiDB-lite"/>
    </source>
</evidence>
<organism evidence="3 4">
    <name type="scientific">Escallonia rubra</name>
    <dbReference type="NCBI Taxonomy" id="112253"/>
    <lineage>
        <taxon>Eukaryota</taxon>
        <taxon>Viridiplantae</taxon>
        <taxon>Streptophyta</taxon>
        <taxon>Embryophyta</taxon>
        <taxon>Tracheophyta</taxon>
        <taxon>Spermatophyta</taxon>
        <taxon>Magnoliopsida</taxon>
        <taxon>eudicotyledons</taxon>
        <taxon>Gunneridae</taxon>
        <taxon>Pentapetalae</taxon>
        <taxon>asterids</taxon>
        <taxon>campanulids</taxon>
        <taxon>Escalloniales</taxon>
        <taxon>Escalloniaceae</taxon>
        <taxon>Escallonia</taxon>
    </lineage>
</organism>
<dbReference type="EMBL" id="JAVXUO010000960">
    <property type="protein sequence ID" value="KAK2987647.1"/>
    <property type="molecule type" value="Genomic_DNA"/>
</dbReference>
<name>A0AA88UTS2_9ASTE</name>
<dbReference type="AlphaFoldDB" id="A0AA88UTS2"/>
<dbReference type="PANTHER" id="PTHR10015:SF325">
    <property type="entry name" value="HEAT STRESS TRANSCRIPTION FACTOR A-8"/>
    <property type="match status" value="1"/>
</dbReference>
<feature type="compositionally biased region" description="Basic and acidic residues" evidence="2">
    <location>
        <begin position="211"/>
        <end position="229"/>
    </location>
</feature>
<feature type="coiled-coil region" evidence="1">
    <location>
        <begin position="88"/>
        <end position="115"/>
    </location>
</feature>
<dbReference type="Proteomes" id="UP001187471">
    <property type="component" value="Unassembled WGS sequence"/>
</dbReference>
<sequence length="345" mass="39462">MNLHSCPPQGGRGRYENPNFRDDIQYPKWKGFRKIETDRWEFACEGFVKGQKHLLKNITRKKSQQVPVQQRSLEQKAKDVSVLEASRNDGLRKEVESLQIDKNTLMQELVKLRQHQETSQGELLSLRGKLQGMEENQQQMLSFIVMAMQNPGFFVQLIQPKETNWRRAESGRKILKRVTEDRELVPSDRMIVPYQPSVDESPESTCIPSSKSEKSIELDDSSDTSKDSCDVELMSGPMDKRSVPSDGVIVRYQPLVDESPEPTSNSEKLMELSFSSDELKDLFNIDFMPGPMNEEKASSEHGDPLVLTDLPDADGMLDKLLSSPLTYKDDDYMLDTENFTDVMEM</sequence>
<keyword evidence="1" id="KW-0175">Coiled coil</keyword>
<proteinExistence type="predicted"/>
<dbReference type="GO" id="GO:0005634">
    <property type="term" value="C:nucleus"/>
    <property type="evidence" value="ECO:0007669"/>
    <property type="project" value="TreeGrafter"/>
</dbReference>
<evidence type="ECO:0000313" key="3">
    <source>
        <dbReference type="EMBL" id="KAK2987647.1"/>
    </source>
</evidence>
<reference evidence="3" key="1">
    <citation type="submission" date="2022-12" db="EMBL/GenBank/DDBJ databases">
        <title>Draft genome assemblies for two species of Escallonia (Escalloniales).</title>
        <authorList>
            <person name="Chanderbali A."/>
            <person name="Dervinis C."/>
            <person name="Anghel I."/>
            <person name="Soltis D."/>
            <person name="Soltis P."/>
            <person name="Zapata F."/>
        </authorList>
    </citation>
    <scope>NUCLEOTIDE SEQUENCE</scope>
    <source>
        <strain evidence="3">UCBG92.1500</strain>
        <tissue evidence="3">Leaf</tissue>
    </source>
</reference>
<dbReference type="GO" id="GO:0000978">
    <property type="term" value="F:RNA polymerase II cis-regulatory region sequence-specific DNA binding"/>
    <property type="evidence" value="ECO:0007669"/>
    <property type="project" value="TreeGrafter"/>
</dbReference>
<dbReference type="PANTHER" id="PTHR10015">
    <property type="entry name" value="HEAT SHOCK TRANSCRIPTION FACTOR"/>
    <property type="match status" value="1"/>
</dbReference>
<evidence type="ECO:0000313" key="4">
    <source>
        <dbReference type="Proteomes" id="UP001187471"/>
    </source>
</evidence>
<dbReference type="GO" id="GO:0003700">
    <property type="term" value="F:DNA-binding transcription factor activity"/>
    <property type="evidence" value="ECO:0007669"/>
    <property type="project" value="TreeGrafter"/>
</dbReference>
<evidence type="ECO:0000256" key="1">
    <source>
        <dbReference type="SAM" id="Coils"/>
    </source>
</evidence>